<protein>
    <submittedName>
        <fullName evidence="2">Uncharacterized protein</fullName>
    </submittedName>
</protein>
<name>E6UE94_RUMA7</name>
<dbReference type="EMBL" id="CP002403">
    <property type="protein sequence ID" value="ADU23484.1"/>
    <property type="molecule type" value="Genomic_DNA"/>
</dbReference>
<dbReference type="RefSeq" id="WP_013499593.1">
    <property type="nucleotide sequence ID" value="NC_014833.1"/>
</dbReference>
<keyword evidence="1" id="KW-0812">Transmembrane</keyword>
<feature type="transmembrane region" description="Helical" evidence="1">
    <location>
        <begin position="287"/>
        <end position="308"/>
    </location>
</feature>
<dbReference type="STRING" id="697329.Rumal_3019"/>
<dbReference type="AlphaFoldDB" id="E6UE94"/>
<keyword evidence="1" id="KW-0472">Membrane</keyword>
<reference evidence="2 3" key="1">
    <citation type="journal article" date="2011" name="J. Bacteriol.">
        <title>Complete genome of the cellulolytic ruminal bacterium Ruminococcus albus 7.</title>
        <authorList>
            <person name="Suen G."/>
            <person name="Stevenson D.M."/>
            <person name="Bruce D.C."/>
            <person name="Chertkov O."/>
            <person name="Copeland A."/>
            <person name="Cheng J.F."/>
            <person name="Detter C."/>
            <person name="Detter J.C."/>
            <person name="Goodwin L.A."/>
            <person name="Han C.S."/>
            <person name="Hauser L.J."/>
            <person name="Ivanova N.N."/>
            <person name="Kyrpides N.C."/>
            <person name="Land M.L."/>
            <person name="Lapidus A."/>
            <person name="Lucas S."/>
            <person name="Ovchinnikova G."/>
            <person name="Pitluck S."/>
            <person name="Tapia R."/>
            <person name="Woyke T."/>
            <person name="Boyum J."/>
            <person name="Mead D."/>
            <person name="Weimer P.J."/>
        </authorList>
    </citation>
    <scope>NUCLEOTIDE SEQUENCE [LARGE SCALE GENOMIC DNA]</scope>
    <source>
        <strain evidence="3">ATCC 27210 / DSM 20455 / JCM 14654 / NCDO 2250 / 7</strain>
    </source>
</reference>
<evidence type="ECO:0000256" key="1">
    <source>
        <dbReference type="SAM" id="Phobius"/>
    </source>
</evidence>
<feature type="transmembrane region" description="Helical" evidence="1">
    <location>
        <begin position="320"/>
        <end position="338"/>
    </location>
</feature>
<organism evidence="2 3">
    <name type="scientific">Ruminococcus albus (strain ATCC 27210 / DSM 20455 / JCM 14654 / NCDO 2250 / 7)</name>
    <dbReference type="NCBI Taxonomy" id="697329"/>
    <lineage>
        <taxon>Bacteria</taxon>
        <taxon>Bacillati</taxon>
        <taxon>Bacillota</taxon>
        <taxon>Clostridia</taxon>
        <taxon>Eubacteriales</taxon>
        <taxon>Oscillospiraceae</taxon>
        <taxon>Ruminococcus</taxon>
    </lineage>
</organism>
<dbReference type="HOGENOM" id="CLU_674191_0_0_9"/>
<accession>E6UE94</accession>
<sequence length="408" mass="46519">MKKERKEITFPILNKMIENGNDRVFSVVLFLASLLVRANTSWNIIRNIGIHYGGDFVRFQEWELELDRLGMKFFSEYNDIPYYWGFTLLLHAVKKLTGGYSGIIVVNVLMTSAAVIFLYKTAKIVTKSKTIALLAGLEYVYCPKLMEWNNALTSDAIAIFIGAVCFYYYYKYTRVSKARKDLVILSLICLLYYFERTTAVITIIFICAGLIKQKFSKNRKMILILSVAAAVGMLAVGIILLKVSHGEHGVVSRIKYYIGLFESGTIVYETNTFVYNADPSHFGKPIFALDILAIIALRAVFFWSVAFIRENSIFEVVMGYITFLPLIVTGFLGIITSFRKKNKELYSMFVFILMTNLTQACFEIDGGLRYRMPVLPFMIVFSSYFVFTAARLFSERAKSKDTAEADSK</sequence>
<feature type="transmembrane region" description="Helical" evidence="1">
    <location>
        <begin position="374"/>
        <end position="393"/>
    </location>
</feature>
<dbReference type="KEGG" id="ral:Rumal_3019"/>
<dbReference type="Proteomes" id="UP000006919">
    <property type="component" value="Chromosome"/>
</dbReference>
<feature type="transmembrane region" description="Helical" evidence="1">
    <location>
        <begin position="98"/>
        <end position="119"/>
    </location>
</feature>
<keyword evidence="1" id="KW-1133">Transmembrane helix</keyword>
<gene>
    <name evidence="2" type="ordered locus">Rumal_3019</name>
</gene>
<evidence type="ECO:0000313" key="2">
    <source>
        <dbReference type="EMBL" id="ADU23484.1"/>
    </source>
</evidence>
<feature type="transmembrane region" description="Helical" evidence="1">
    <location>
        <begin position="182"/>
        <end position="211"/>
    </location>
</feature>
<feature type="transmembrane region" description="Helical" evidence="1">
    <location>
        <begin position="151"/>
        <end position="170"/>
    </location>
</feature>
<feature type="transmembrane region" description="Helical" evidence="1">
    <location>
        <begin position="223"/>
        <end position="244"/>
    </location>
</feature>
<feature type="transmembrane region" description="Helical" evidence="1">
    <location>
        <begin position="256"/>
        <end position="275"/>
    </location>
</feature>
<proteinExistence type="predicted"/>
<evidence type="ECO:0000313" key="3">
    <source>
        <dbReference type="Proteomes" id="UP000006919"/>
    </source>
</evidence>